<evidence type="ECO:0000256" key="1">
    <source>
        <dbReference type="SAM" id="Phobius"/>
    </source>
</evidence>
<dbReference type="SUPFAM" id="SSF55729">
    <property type="entry name" value="Acyl-CoA N-acyltransferases (Nat)"/>
    <property type="match status" value="1"/>
</dbReference>
<dbReference type="Proteomes" id="UP000235388">
    <property type="component" value="Unassembled WGS sequence"/>
</dbReference>
<accession>A0A2N5W0W9</accession>
<dbReference type="Pfam" id="PF00583">
    <property type="entry name" value="Acetyltransf_1"/>
    <property type="match status" value="1"/>
</dbReference>
<organism evidence="4 5">
    <name type="scientific">Puccinia coronata f. sp. avenae</name>
    <dbReference type="NCBI Taxonomy" id="200324"/>
    <lineage>
        <taxon>Eukaryota</taxon>
        <taxon>Fungi</taxon>
        <taxon>Dikarya</taxon>
        <taxon>Basidiomycota</taxon>
        <taxon>Pucciniomycotina</taxon>
        <taxon>Pucciniomycetes</taxon>
        <taxon>Pucciniales</taxon>
        <taxon>Pucciniaceae</taxon>
        <taxon>Puccinia</taxon>
    </lineage>
</organism>
<dbReference type="InterPro" id="IPR016181">
    <property type="entry name" value="Acyl_CoA_acyltransferase"/>
</dbReference>
<protein>
    <recommendedName>
        <fullName evidence="2">N-acetyltransferase domain-containing protein</fullName>
    </recommendedName>
</protein>
<keyword evidence="1" id="KW-0812">Transmembrane</keyword>
<name>A0A2N5W0W9_9BASI</name>
<gene>
    <name evidence="4" type="ORF">PCANC_02272</name>
    <name evidence="3" type="ORF">PCANC_16332</name>
</gene>
<proteinExistence type="predicted"/>
<dbReference type="OrthoDB" id="2564232at2759"/>
<keyword evidence="1" id="KW-1133">Transmembrane helix</keyword>
<dbReference type="AlphaFoldDB" id="A0A2N5W0W9"/>
<reference evidence="4 5" key="1">
    <citation type="submission" date="2017-11" db="EMBL/GenBank/DDBJ databases">
        <title>De novo assembly and phasing of dikaryotic genomes from two isolates of Puccinia coronata f. sp. avenae, the causal agent of oat crown rust.</title>
        <authorList>
            <person name="Miller M.E."/>
            <person name="Zhang Y."/>
            <person name="Omidvar V."/>
            <person name="Sperschneider J."/>
            <person name="Schwessinger B."/>
            <person name="Raley C."/>
            <person name="Palmer J.M."/>
            <person name="Garnica D."/>
            <person name="Upadhyaya N."/>
            <person name="Rathjen J."/>
            <person name="Taylor J.M."/>
            <person name="Park R.F."/>
            <person name="Dodds P.N."/>
            <person name="Hirsch C.D."/>
            <person name="Kianian S.F."/>
            <person name="Figueroa M."/>
        </authorList>
    </citation>
    <scope>NUCLEOTIDE SEQUENCE [LARGE SCALE GENOMIC DNA]</scope>
    <source>
        <strain evidence="4">12NC29</strain>
    </source>
</reference>
<keyword evidence="1" id="KW-0472">Membrane</keyword>
<keyword evidence="5" id="KW-1185">Reference proteome</keyword>
<evidence type="ECO:0000313" key="5">
    <source>
        <dbReference type="Proteomes" id="UP000235388"/>
    </source>
</evidence>
<feature type="transmembrane region" description="Helical" evidence="1">
    <location>
        <begin position="208"/>
        <end position="233"/>
    </location>
</feature>
<dbReference type="Gene3D" id="3.40.630.30">
    <property type="match status" value="1"/>
</dbReference>
<feature type="transmembrane region" description="Helical" evidence="1">
    <location>
        <begin position="168"/>
        <end position="188"/>
    </location>
</feature>
<comment type="caution">
    <text evidence="4">The sequence shown here is derived from an EMBL/GenBank/DDBJ whole genome shotgun (WGS) entry which is preliminary data.</text>
</comment>
<dbReference type="EMBL" id="PGCJ01000027">
    <property type="protein sequence ID" value="PLW55832.1"/>
    <property type="molecule type" value="Genomic_DNA"/>
</dbReference>
<feature type="transmembrane region" description="Helical" evidence="1">
    <location>
        <begin position="100"/>
        <end position="122"/>
    </location>
</feature>
<dbReference type="GO" id="GO:0016747">
    <property type="term" value="F:acyltransferase activity, transferring groups other than amino-acyl groups"/>
    <property type="evidence" value="ECO:0007669"/>
    <property type="project" value="InterPro"/>
</dbReference>
<feature type="domain" description="N-acetyltransferase" evidence="2">
    <location>
        <begin position="269"/>
        <end position="360"/>
    </location>
</feature>
<evidence type="ECO:0000259" key="2">
    <source>
        <dbReference type="Pfam" id="PF00583"/>
    </source>
</evidence>
<dbReference type="EMBL" id="PGCJ01000944">
    <property type="protein sequence ID" value="PLW13598.1"/>
    <property type="molecule type" value="Genomic_DNA"/>
</dbReference>
<evidence type="ECO:0000313" key="3">
    <source>
        <dbReference type="EMBL" id="PLW13598.1"/>
    </source>
</evidence>
<sequence>MKASPPSCPKIALAVDSCSQSRRDQAVLIRPGWPHVSSPNHSESHGSASIAFKPYPIRNNNIYTAHSANRLALVAGWMELGSLGSLPSRRAASEMSNSTFMWSALELDLLLLLFFIIAAFCLSSATSMEKAIPAGTIRVYNHQKDYKYLKFLIGSAILSRTAAANQKLFWGNPLVYLWTTLFTLYIALQHFRLPQQELDHASQPASQHLSIISAILIRLPFLFAPPLILLVLLNRANRSYFHSLLVHTLAHPDLRDPVSHYLNPTQTDDQKRGEEEAEVKSRLWVLDYDGRQLGVLALDVNMDGYEQLLGSATRTVFVRHLACAPDFRPAGIDQELLEHVCRRVFRHGSSVTRIALRTHLPSDPFLQSALNNLRFRPLLSAPNLTAVSNTHTFGNTLLSYLGFPNCHLIWKEQLFILDRPSSTPPSEETEKKNTIHRR</sequence>
<evidence type="ECO:0000313" key="4">
    <source>
        <dbReference type="EMBL" id="PLW55832.1"/>
    </source>
</evidence>
<dbReference type="InterPro" id="IPR000182">
    <property type="entry name" value="GNAT_dom"/>
</dbReference>